<protein>
    <submittedName>
        <fullName evidence="2">Outer membrane protein TolC</fullName>
    </submittedName>
</protein>
<dbReference type="SUPFAM" id="SSF56399">
    <property type="entry name" value="ADP-ribosylation"/>
    <property type="match status" value="2"/>
</dbReference>
<feature type="region of interest" description="Disordered" evidence="1">
    <location>
        <begin position="3752"/>
        <end position="3796"/>
    </location>
</feature>
<feature type="region of interest" description="Disordered" evidence="1">
    <location>
        <begin position="285"/>
        <end position="889"/>
    </location>
</feature>
<dbReference type="PANTHER" id="PTHR45725:SF18">
    <property type="entry name" value="ORC1-LIKE AAA ATPASE DOMAIN-CONTAINING PROTEIN"/>
    <property type="match status" value="1"/>
</dbReference>
<name>A0A1C4WPT1_9ACTN</name>
<dbReference type="PANTHER" id="PTHR45725">
    <property type="entry name" value="FORMIN HOMOLOGY 2 FAMILY MEMBER"/>
    <property type="match status" value="1"/>
</dbReference>
<feature type="compositionally biased region" description="Acidic residues" evidence="1">
    <location>
        <begin position="4062"/>
        <end position="4130"/>
    </location>
</feature>
<feature type="compositionally biased region" description="Gly residues" evidence="1">
    <location>
        <begin position="293"/>
        <end position="307"/>
    </location>
</feature>
<feature type="compositionally biased region" description="Pro residues" evidence="1">
    <location>
        <begin position="780"/>
        <end position="794"/>
    </location>
</feature>
<proteinExistence type="predicted"/>
<feature type="compositionally biased region" description="Polar residues" evidence="1">
    <location>
        <begin position="804"/>
        <end position="831"/>
    </location>
</feature>
<evidence type="ECO:0000313" key="2">
    <source>
        <dbReference type="EMBL" id="SCE98163.1"/>
    </source>
</evidence>
<accession>A0A1C4WPT1</accession>
<dbReference type="Proteomes" id="UP000199375">
    <property type="component" value="Unassembled WGS sequence"/>
</dbReference>
<gene>
    <name evidence="2" type="ORF">GA0070558_11745</name>
</gene>
<evidence type="ECO:0000313" key="3">
    <source>
        <dbReference type="Proteomes" id="UP000199375"/>
    </source>
</evidence>
<sequence length="4942" mass="517464">MPDLHISTDPEWQWVYDAILYGVGEEYPEADPTALRQMGDELLAFTNTLNEEVAGTAGLAGNMPALLSGDAAQAFEHFAQSLTTNVPVAGDISTALGQSAYDFALDAEQTQYNIAIAMFTTLWDVFLALSGGASAFMVPALIRTGSEIVSTLIAQLRSRILQRIANLTFDAIGEGFEELWQGLAAQGLQMAEGNRDKIDGNDVLLDFLAGMLIGATASGVMQAGAKWFPKVGTHRYGQEIFAAAGELLGETFLWGILGGDFNPGATVTSSVITGFTQQWAEDVGQHVRPGPQSGPGGHGQGGDGIGDPAGLDGPKTDRSGPGQDPYDSPAEKSGADGPGGDPPPYEQPPSHDDVTGGPLPVTDGGVPGGPEREPGAQRSGPPTNVDDEPEPRSTTGGSTDPTDRREPPPVTRDPVAEAGPRTRDETPPTRDGAPGGPAPLDPAPVTGPPATHESVTRPPTGPGDLPAGRDAPPLDPPTGGDTPPVDPPTDGETPPLDRDGPSRSPEHAPQRPGEQPSTLDPGRADPGETPSPVGDTPGPADPEHRVGAPEHRPAGPENRLDGPEHRSPGPESHFGDPESRPGGPATRPGDPEARPHGPGGHLPPPVDTGLRGGPLPQDAEGVTAGPTGTPRGLDGPALLGGPPVPTGPADERPDGTGLPGVVTQLTPTGPTPPGGPAAVPEAAATATAPATTAPATGTTAPATGTIRPATGTIRPATGAEGPTTAPTGPARDGTTAPPRGATTSPPRRRGHPPRDAGPRTATGSAAGPPPQVADSVVRPVEPPVGTAPPGPVAPPAEATRLTKPAQSTEEPQSSETARSSEATRSNETARSSEVARSDQTARSTEPVRATAEPPPPTRPAGGEVRPAPTDGSPQAPTDGPQPVPAGWALVDPYDTTHAEAARSFPARDGELVVFAHGTPDHLVLGDRRVTPEQLAELLQADRPQRIVLISCDTGADADGFAAKLSRLLPGTSVTAPTGTVWTTPGGHAFVAGTAYGPDGRPRPAEPDAGHGWRTFTSDAPGDTHVQEAGADLPGTPPRPVADAAGDAVAWKGNGRPYANRPVLETTEHLIFATHLEEQLGAYLYQLPRVRRAAQATVARLREVLDTFDGRPGGVWRSFIKDDPTSAGQVGDQLSAAQVDELLDDGNLRELMTAFYNAAYFHHASPDPTLKTVVQELFAGSDWDRAAQLGLDVAALQRQHKQLDTLSGALIGELAKLTGRGHTFGEGDPFALGRVAGQSEKPLTDLIALGGSQANRIARHGDQANRGGPGKFTPTHLASLGAPLSDREKRYLSGRGRRPFTAVETDGTGTVHAEPDTSWTAEGSLGVEMPLPWIGGRAGVVLDTGSRLASVWYRRTHHEAGLPVTAGISGTTARLMMAFEWLNVPGVSREDFLLAVIAWMLTFQDHSLYEILRGAEIVGSGPPVSTMAADEVYEALAALGVPAPVLRQVGDPQHRLPAAAPEGLPPAVDLADTALLEQLLPHEAAYFAKARAAHTAHGYAAVTSDELDGSLEVADELANAAYDVATAKQLTQEWLTFNSVDPKALANRLTRAHLLALQVWTGSNHSLLNAVAPAGPFTDLAAELLLEHKIREAVDLLIDLVPAEIPTILANDPVLRGLHDDMATDPDRTPERIAAAREQAQDRGREIRDAVEAELRAHFDMVVDALRQLPPADKGVVWRADWAAGGLTNPLGKMFSAYGGDDLTLSGLNSASRDERVARGILARYTNSATSHRVLIGIELAGHAGRDITPFSAKPTEQEVLFLPGARFVVTSREIDETAGIEKIMVKEVEPEGVARETLVAEAKRSVAEVSGLGVAVRNLAETVPALAEQVRALKPGLTTAIARFRDLLDRSTAPSAADGSVRKRRSRVLAAQRTTADYQHTIARAWAAVRDLEDRAQDPGNARAIVTEAERIWADLYQAGEDAHDILEAMEHEAVAANRALGQAQHVLFTDFPATESGPRTIDEAGQAVDTIEDSVTQLVAAEQESARLTHGLPADDDGLLVRSAALARNRDAATRAMLEAEAAHDHLPTQIRGLADDLRRVETAVANAEWEIGSADSALDAVRSLAEQIDDRYGRSQELARLIDELLDDLDVLVFDAANTFGPAASPLEGELTIGWVTDPVVDEQVPAGRVLVTAADGANLDAARAFPADPDRYVIFAHGTPHELDLGGGRGRSPADVARLIRDDPGWQGRPILLMSCRTAADADTGFAAALARLLDVPVTAPTGTAWSTPDGSALVAGTVLDAEGRPRPAQPGPDDGWRTFTPTADDLLAVDDLGPRLAGSAPPHTTTSAPPPHPVAWSPDSRPYGARPILDTAEYREHATRFERDLGAHLYQLPHVQHAAKATVERLREVLEAYANDGRPDGVRRSFVKDDPTSAGQVGDHLTDAEVRALLRDGNLRELMTAFYNAAYYNDAGPEATLKKVVQSIVADQDWTRADALGLDSAALRKLRRQLTGWNRTVMQGIAGIVGKGYNYAFDPFALGNITALSKKPAADTTAITASQAGRSNRLGTADFAKNLGVPGKLTPRQLAALGAALSDRERRYLTGPGRRAFTVTTADGTEQRHAQPESSWTDEGALGVELPLPWVGGRAWFDNDTTSLWYRHTHTKTGLPVVAGISGTTARLLAAFGWLKVPGVAPEHFLLAVAAWMLTSEDHSLYEILRGAEIVDVGPVVSEATSAEDVYHALATLGLPVTTLRGLADTGMLPHEAAYQAKAEAHGFKSITPGDLARAGRRRYELWQAVGQPHLASPAMLDWIATNGMDTRALTRQLTPAHFTALQAYTGSNHSLLNAVAPAPVVGTVASGLLLERAVRRSVDRLVEMVLGATPQEIPSAVSTDPAVVELLGQLQADPEKHDKADSYRQKLRDRASALAAELEAEMRAHFDMAIEAIQLLPPATGMTVWRSDWAAGKLGDPVSGKLGQYGGTQITFGTLSSASRRSRVAEEFLAGYTADGTTHPVLLELRLDGHSGRDITPLSAKPGEQEVLFLPGARFEVVSRTTNDRYEHIVVEEVTPAAIALHTFDTTAEHALFELTGIGRSIERTVDAVTDLTDAATRTAAQVDQAAADVGPPHRRVADLARQALTTLGEAKALDEQAGRDRQAALTVGERALAEIAPLVTDRPTPAAQRARQRRDALTQALRGAIAARSAAQQALQGALHATQQLDLLDRATRHAADVASRAAAYTDGVARHARQAEATAQASATTIATAIAAASVLAKQAADGTAADPRTTALLLARHRDSAGNAAADAESARSTTEAGMADAPRALADATRALAEATSHAGTAEQYRGRLDAERRHVEHHASEVARLNALVVQAAADAVDAAEIAGIEDMAALDVALTDLDAEVTAASAEAGRLTGESRSHRRTADLDRAATAGIAAAEAADGQARTACDDARAAVELAAAKVTELAAKVPAARLQPARDAQSAAQDALSRAEEALATAAGSLDGARETAERLHAYAASVHPAVAQLDRAAKDVSEATAEVARAQAAARDGAARIAAAEPHSAAARLAAREAWAAYAAAKSAHGRARAALTAAADGLARADAVAGSPEQWSAALDTALPEVTRQQRSATLLAGETTELATKVTTAAQQAAREPVPWARGDAPGDVVDLSVPAGRVLVPGSDQANLDAARAFAPDPDRYVVFAHGTPEHLVVGDRRITPAQLARMIQDDPAWGGRPVVLMACDTAASPAGAAVPSASFAETLAGLLPGTPVTAPNGTAWLAGDGQAFVAGTDYDADGRPRPAPSTEADQWRTVTVDPDTGQVDSRPDGARLGGAAHPAVAGPVSWAPSPPPPPPSWEQQAWQAFQDLQEARGSERQAEREQQLQALAGTPEQQQKLLLMVSDHVIETTKRHLYRGSANQVDHVARTGGLTHEYLGKVRSGDYFTPDQDPAVRLAQQGVVATHLHTGNCGENAALAFSLLWQLLPGVRLTQINHSLDHAFVVIGDPDSADAVICDPWPVQATATTRRDYFMSDYDGQDNFTAVSDGTDLLARAASTVDLEALGAVMDMERPSVGLDELTSQFGDTLPRGLYRHLHTTANPPPPVAAATGRGDGDTGGGGRADAEPESDGGADAMDTEDLDDAASDDDATTDDAMDDAMDEAPDPADSDDDEGADAGDDMELDDAEGDGDGMDVDAPAAVRFAQPPTAAGPGPIVSTPVPAGFVWLPAADTANLDLAASHPHTSGRYLVFAHGTPTHLAAADVTLTAAELAALVRADPAWRPGQAVTLVSCDTAARPDGFATQLAHHLGVPVTAPTHAAWTTPDHHTFTAPTVYTADGRPRPGAAGTAVWHHITPGLGATTSVGPHLDQPATAPGPVAVPWGPATAPVAPRPVPAGLLLADPDDTAALDAARRFPARDGTFVVFADGDSGGIVVGDTPLSPTQLADAIRADPRWTGRPVLLVAGRTAAGSGFAEQLARLLPGTPVTAPEGTAWTTSEGRAFVAPTRLDGGRGRPAEPTTADRWRTFTVDPATGLTSEEFLAAALLPARPDAVPAGGEDPVSWDVSAAGPGAPDPTGDTDLGIGDTENIVLADSSGKVVAVVFPVQPRDREHMPESVLGIDQDGDLGSYTQTTSLQPDSEEQELPMPFGGRRAFDGREPVYVYTQGNPTRFAVALRGGGTRLLTGGDFAALVRQTGALRRARSGALAPILFLTPSSARYPGPGGAAHDFFRQVQEWGHLGEAYGPTQRLVPSIFEKNKITVSDMGMFVQIPQSPGDLTPAPPTAPAVPLAVTAPTAADQPTRRGQPLTIDDVEDVVVRKADRVVGIVFPIKGSTRIWYEFQDVAEDDPLDHYAQTSDGDPDSFQQELPTPFGGRAGLGQRQLFYISAHAEPASFLVRLAASGAHRKLRGNELAFLVWQSGALLQAPSGKQAPLLFVSCSGARYPGPGGAVYEFVRSVQAWGHDGEAYGGTQTTWVSLTDKHKITVSDMGTLVAFPGSGRPAGGPPP</sequence>
<reference evidence="2 3" key="1">
    <citation type="submission" date="2016-06" db="EMBL/GenBank/DDBJ databases">
        <authorList>
            <person name="Kjaerup R.B."/>
            <person name="Dalgaard T.S."/>
            <person name="Juul-Madsen H.R."/>
        </authorList>
    </citation>
    <scope>NUCLEOTIDE SEQUENCE [LARGE SCALE GENOMIC DNA]</scope>
    <source>
        <strain evidence="2 3">DSM 45626</strain>
    </source>
</reference>
<feature type="region of interest" description="Disordered" evidence="1">
    <location>
        <begin position="4030"/>
        <end position="4131"/>
    </location>
</feature>
<evidence type="ECO:0000256" key="1">
    <source>
        <dbReference type="SAM" id="MobiDB-lite"/>
    </source>
</evidence>
<feature type="compositionally biased region" description="Low complexity" evidence="1">
    <location>
        <begin position="3771"/>
        <end position="3785"/>
    </location>
</feature>
<feature type="compositionally biased region" description="Low complexity" evidence="1">
    <location>
        <begin position="630"/>
        <end position="641"/>
    </location>
</feature>
<feature type="compositionally biased region" description="Basic and acidic residues" evidence="1">
    <location>
        <begin position="495"/>
        <end position="509"/>
    </location>
</feature>
<dbReference type="EMBL" id="FMCW01000017">
    <property type="protein sequence ID" value="SCE98163.1"/>
    <property type="molecule type" value="Genomic_DNA"/>
</dbReference>
<dbReference type="RefSeq" id="WP_091281722.1">
    <property type="nucleotide sequence ID" value="NZ_FMCW01000017.1"/>
</dbReference>
<feature type="region of interest" description="Disordered" evidence="1">
    <location>
        <begin position="2276"/>
        <end position="2304"/>
    </location>
</feature>
<feature type="compositionally biased region" description="Low complexity" evidence="1">
    <location>
        <begin position="676"/>
        <end position="738"/>
    </location>
</feature>
<dbReference type="PROSITE" id="PS51996">
    <property type="entry name" value="TR_MART"/>
    <property type="match status" value="2"/>
</dbReference>
<feature type="compositionally biased region" description="Pro residues" evidence="1">
    <location>
        <begin position="436"/>
        <end position="447"/>
    </location>
</feature>
<feature type="compositionally biased region" description="Basic and acidic residues" evidence="1">
    <location>
        <begin position="999"/>
        <end position="1010"/>
    </location>
</feature>
<feature type="compositionally biased region" description="Low complexity" evidence="1">
    <location>
        <begin position="477"/>
        <end position="494"/>
    </location>
</feature>
<feature type="region of interest" description="Disordered" evidence="1">
    <location>
        <begin position="996"/>
        <end position="1036"/>
    </location>
</feature>
<organism evidence="2 3">
    <name type="scientific">Micromonospora haikouensis</name>
    <dbReference type="NCBI Taxonomy" id="686309"/>
    <lineage>
        <taxon>Bacteria</taxon>
        <taxon>Bacillati</taxon>
        <taxon>Actinomycetota</taxon>
        <taxon>Actinomycetes</taxon>
        <taxon>Micromonosporales</taxon>
        <taxon>Micromonosporaceae</taxon>
        <taxon>Micromonospora</taxon>
    </lineage>
</organism>
<dbReference type="InterPro" id="IPR051425">
    <property type="entry name" value="Formin_Homology"/>
</dbReference>
<feature type="compositionally biased region" description="Basic and acidic residues" evidence="1">
    <location>
        <begin position="541"/>
        <end position="579"/>
    </location>
</feature>
<dbReference type="Gene3D" id="3.90.176.10">
    <property type="entry name" value="Toxin ADP-ribosyltransferase, Chain A, domain 1"/>
    <property type="match status" value="2"/>
</dbReference>